<accession>A0A5C6CX80</accession>
<name>A0A5C6CX80_9BACT</name>
<evidence type="ECO:0000313" key="1">
    <source>
        <dbReference type="EMBL" id="TWU28051.1"/>
    </source>
</evidence>
<dbReference type="EMBL" id="SJPS01000002">
    <property type="protein sequence ID" value="TWU28051.1"/>
    <property type="molecule type" value="Genomic_DNA"/>
</dbReference>
<organism evidence="1 2">
    <name type="scientific">Bythopirellula polymerisocia</name>
    <dbReference type="NCBI Taxonomy" id="2528003"/>
    <lineage>
        <taxon>Bacteria</taxon>
        <taxon>Pseudomonadati</taxon>
        <taxon>Planctomycetota</taxon>
        <taxon>Planctomycetia</taxon>
        <taxon>Pirellulales</taxon>
        <taxon>Lacipirellulaceae</taxon>
        <taxon>Bythopirellula</taxon>
    </lineage>
</organism>
<proteinExistence type="predicted"/>
<evidence type="ECO:0000313" key="2">
    <source>
        <dbReference type="Proteomes" id="UP000318437"/>
    </source>
</evidence>
<sequence length="90" mass="9979" precursor="true">MPKCSNNWATVPMVSCRKSIDRFSLPSPSESRIYGDAVAVFTLKEIENPFGLLPSAIEEYNCVVRLFSLIPQEASHESSLLGLVTFDNDV</sequence>
<reference evidence="1 2" key="1">
    <citation type="submission" date="2019-02" db="EMBL/GenBank/DDBJ databases">
        <title>Deep-cultivation of Planctomycetes and their phenomic and genomic characterization uncovers novel biology.</title>
        <authorList>
            <person name="Wiegand S."/>
            <person name="Jogler M."/>
            <person name="Boedeker C."/>
            <person name="Pinto D."/>
            <person name="Vollmers J."/>
            <person name="Rivas-Marin E."/>
            <person name="Kohn T."/>
            <person name="Peeters S.H."/>
            <person name="Heuer A."/>
            <person name="Rast P."/>
            <person name="Oberbeckmann S."/>
            <person name="Bunk B."/>
            <person name="Jeske O."/>
            <person name="Meyerdierks A."/>
            <person name="Storesund J.E."/>
            <person name="Kallscheuer N."/>
            <person name="Luecker S."/>
            <person name="Lage O.M."/>
            <person name="Pohl T."/>
            <person name="Merkel B.J."/>
            <person name="Hornburger P."/>
            <person name="Mueller R.-W."/>
            <person name="Bruemmer F."/>
            <person name="Labrenz M."/>
            <person name="Spormann A.M."/>
            <person name="Op Den Camp H."/>
            <person name="Overmann J."/>
            <person name="Amann R."/>
            <person name="Jetten M.S.M."/>
            <person name="Mascher T."/>
            <person name="Medema M.H."/>
            <person name="Devos D.P."/>
            <person name="Kaster A.-K."/>
            <person name="Ovreas L."/>
            <person name="Rohde M."/>
            <person name="Galperin M.Y."/>
            <person name="Jogler C."/>
        </authorList>
    </citation>
    <scope>NUCLEOTIDE SEQUENCE [LARGE SCALE GENOMIC DNA]</scope>
    <source>
        <strain evidence="1 2">Pla144</strain>
    </source>
</reference>
<dbReference type="Proteomes" id="UP000318437">
    <property type="component" value="Unassembled WGS sequence"/>
</dbReference>
<comment type="caution">
    <text evidence="1">The sequence shown here is derived from an EMBL/GenBank/DDBJ whole genome shotgun (WGS) entry which is preliminary data.</text>
</comment>
<protein>
    <submittedName>
        <fullName evidence="1">Uncharacterized protein</fullName>
    </submittedName>
</protein>
<gene>
    <name evidence="1" type="ORF">Pla144_13380</name>
</gene>
<keyword evidence="2" id="KW-1185">Reference proteome</keyword>
<dbReference type="AlphaFoldDB" id="A0A5C6CX80"/>